<dbReference type="KEGG" id="mthr:MSTHT_0156"/>
<name>A0A0E3H885_METTT</name>
<dbReference type="Proteomes" id="UP000066529">
    <property type="component" value="Chromosome"/>
</dbReference>
<protein>
    <submittedName>
        <fullName evidence="1">Uncharacterized protein</fullName>
    </submittedName>
</protein>
<dbReference type="OrthoDB" id="129416at2157"/>
<evidence type="ECO:0000313" key="1">
    <source>
        <dbReference type="EMBL" id="AKB11914.1"/>
    </source>
</evidence>
<sequence length="84" mass="9457">MHLTRQLVLCKYGVLRGSNCCSAYRPENVLYPTRCCCLYCANSIWIGDEKSAINPFAALKGDPVYAIEVVREESPDETEIKARI</sequence>
<dbReference type="HOGENOM" id="CLU_2645972_0_0_2"/>
<reference evidence="1 2" key="1">
    <citation type="submission" date="2014-07" db="EMBL/GenBank/DDBJ databases">
        <title>Methanogenic archaea and the global carbon cycle.</title>
        <authorList>
            <person name="Henriksen J.R."/>
            <person name="Luke J."/>
            <person name="Reinhart S."/>
            <person name="Benedict M.N."/>
            <person name="Youngblut N.D."/>
            <person name="Metcalf M.E."/>
            <person name="Whitaker R.J."/>
            <person name="Metcalf W.W."/>
        </authorList>
    </citation>
    <scope>NUCLEOTIDE SEQUENCE [LARGE SCALE GENOMIC DNA]</scope>
    <source>
        <strain evidence="2">ATCC 43570 / DSM 1825 / OCM 12 / VKM B-1830 / TM-1</strain>
    </source>
</reference>
<organism evidence="1 2">
    <name type="scientific">Methanosarcina thermophila (strain ATCC 43570 / DSM 1825 / OCM 12 / VKM B-1830 / TM-1)</name>
    <dbReference type="NCBI Taxonomy" id="523844"/>
    <lineage>
        <taxon>Archaea</taxon>
        <taxon>Methanobacteriati</taxon>
        <taxon>Methanobacteriota</taxon>
        <taxon>Stenosarchaea group</taxon>
        <taxon>Methanomicrobia</taxon>
        <taxon>Methanosarcinales</taxon>
        <taxon>Methanosarcinaceae</taxon>
        <taxon>Methanosarcina</taxon>
    </lineage>
</organism>
<dbReference type="EMBL" id="CP009501">
    <property type="protein sequence ID" value="AKB11914.1"/>
    <property type="molecule type" value="Genomic_DNA"/>
</dbReference>
<dbReference type="AlphaFoldDB" id="A0A0E3H885"/>
<dbReference type="GeneID" id="41601847"/>
<accession>A0A0E3H885</accession>
<gene>
    <name evidence="1" type="ORF">MSTHT_0156</name>
</gene>
<proteinExistence type="predicted"/>
<evidence type="ECO:0000313" key="2">
    <source>
        <dbReference type="Proteomes" id="UP000066529"/>
    </source>
</evidence>
<dbReference type="PATRIC" id="fig|523844.20.peg.207"/>
<dbReference type="RefSeq" id="WP_048166175.1">
    <property type="nucleotide sequence ID" value="NZ_CP009501.1"/>
</dbReference>